<dbReference type="InterPro" id="IPR000618">
    <property type="entry name" value="Insect_cuticle"/>
</dbReference>
<gene>
    <name evidence="5" type="ORF">PYW07_004707</name>
</gene>
<accession>A0AAD7YZN6</accession>
<evidence type="ECO:0000256" key="4">
    <source>
        <dbReference type="SAM" id="SignalP"/>
    </source>
</evidence>
<keyword evidence="1 3" id="KW-0193">Cuticle</keyword>
<dbReference type="Pfam" id="PF00379">
    <property type="entry name" value="Chitin_bind_4"/>
    <property type="match status" value="1"/>
</dbReference>
<evidence type="ECO:0000313" key="5">
    <source>
        <dbReference type="EMBL" id="KAJ8731543.1"/>
    </source>
</evidence>
<organism evidence="5 6">
    <name type="scientific">Mythimna separata</name>
    <name type="common">Oriental armyworm</name>
    <name type="synonym">Pseudaletia separata</name>
    <dbReference type="NCBI Taxonomy" id="271217"/>
    <lineage>
        <taxon>Eukaryota</taxon>
        <taxon>Metazoa</taxon>
        <taxon>Ecdysozoa</taxon>
        <taxon>Arthropoda</taxon>
        <taxon>Hexapoda</taxon>
        <taxon>Insecta</taxon>
        <taxon>Pterygota</taxon>
        <taxon>Neoptera</taxon>
        <taxon>Endopterygota</taxon>
        <taxon>Lepidoptera</taxon>
        <taxon>Glossata</taxon>
        <taxon>Ditrysia</taxon>
        <taxon>Noctuoidea</taxon>
        <taxon>Noctuidae</taxon>
        <taxon>Noctuinae</taxon>
        <taxon>Hadenini</taxon>
        <taxon>Mythimna</taxon>
    </lineage>
</organism>
<dbReference type="PROSITE" id="PS51155">
    <property type="entry name" value="CHIT_BIND_RR_2"/>
    <property type="match status" value="1"/>
</dbReference>
<dbReference type="GO" id="GO:0062129">
    <property type="term" value="C:chitin-based extracellular matrix"/>
    <property type="evidence" value="ECO:0007669"/>
    <property type="project" value="TreeGrafter"/>
</dbReference>
<dbReference type="InterPro" id="IPR031311">
    <property type="entry name" value="CHIT_BIND_RR_consensus"/>
</dbReference>
<keyword evidence="2 4" id="KW-0732">Signal</keyword>
<dbReference type="PANTHER" id="PTHR10380">
    <property type="entry name" value="CUTICLE PROTEIN"/>
    <property type="match status" value="1"/>
</dbReference>
<sequence length="133" mass="14126">MKSIIVAACIVACVYAATPDQDAVVVRSDFEQSPEGGYFYGYETNNGIAGQAEAVVKTVGKETALEVTGSNSYTAPDGEVITLTFIANENGYQPQGAHLPTPPPAQPIPEYIQKAIEYIAAHPYSEKKAETVA</sequence>
<evidence type="ECO:0000256" key="2">
    <source>
        <dbReference type="ARBA" id="ARBA00022729"/>
    </source>
</evidence>
<dbReference type="EMBL" id="JARGEI010000005">
    <property type="protein sequence ID" value="KAJ8731543.1"/>
    <property type="molecule type" value="Genomic_DNA"/>
</dbReference>
<feature type="chain" id="PRO_5041971966" evidence="4">
    <location>
        <begin position="17"/>
        <end position="133"/>
    </location>
</feature>
<evidence type="ECO:0000256" key="1">
    <source>
        <dbReference type="ARBA" id="ARBA00022460"/>
    </source>
</evidence>
<proteinExistence type="predicted"/>
<comment type="caution">
    <text evidence="5">The sequence shown here is derived from an EMBL/GenBank/DDBJ whole genome shotgun (WGS) entry which is preliminary data.</text>
</comment>
<dbReference type="PROSITE" id="PS00233">
    <property type="entry name" value="CHIT_BIND_RR_1"/>
    <property type="match status" value="1"/>
</dbReference>
<evidence type="ECO:0000256" key="3">
    <source>
        <dbReference type="PROSITE-ProRule" id="PRU00497"/>
    </source>
</evidence>
<dbReference type="InterPro" id="IPR050468">
    <property type="entry name" value="Cuticle_Struct_Prot"/>
</dbReference>
<reference evidence="5" key="1">
    <citation type="submission" date="2023-03" db="EMBL/GenBank/DDBJ databases">
        <title>Chromosome-level genomes of two armyworms, Mythimna separata and Mythimna loreyi, provide insights into the biosynthesis and reception of sex pheromones.</title>
        <authorList>
            <person name="Zhao H."/>
        </authorList>
    </citation>
    <scope>NUCLEOTIDE SEQUENCE</scope>
    <source>
        <strain evidence="5">BeijingLab</strain>
        <tissue evidence="5">Pupa</tissue>
    </source>
</reference>
<dbReference type="PANTHER" id="PTHR10380:SF173">
    <property type="entry name" value="CUTICULAR PROTEIN 47EF, ISOFORM C-RELATED"/>
    <property type="match status" value="1"/>
</dbReference>
<dbReference type="GO" id="GO:0008010">
    <property type="term" value="F:structural constituent of chitin-based larval cuticle"/>
    <property type="evidence" value="ECO:0007669"/>
    <property type="project" value="TreeGrafter"/>
</dbReference>
<dbReference type="Proteomes" id="UP001231518">
    <property type="component" value="Chromosome 16"/>
</dbReference>
<name>A0AAD7YZN6_MYTSE</name>
<keyword evidence="6" id="KW-1185">Reference proteome</keyword>
<evidence type="ECO:0000313" key="6">
    <source>
        <dbReference type="Proteomes" id="UP001231518"/>
    </source>
</evidence>
<dbReference type="PRINTS" id="PR00947">
    <property type="entry name" value="CUTICLE"/>
</dbReference>
<feature type="signal peptide" evidence="4">
    <location>
        <begin position="1"/>
        <end position="16"/>
    </location>
</feature>
<protein>
    <submittedName>
        <fullName evidence="5">Uncharacterized protein</fullName>
    </submittedName>
</protein>
<dbReference type="AlphaFoldDB" id="A0AAD7YZN6"/>